<keyword evidence="2" id="KW-1133">Transmembrane helix</keyword>
<dbReference type="AlphaFoldDB" id="A0A1I1XS58"/>
<accession>A0A1I1XS58</accession>
<keyword evidence="4" id="KW-1185">Reference proteome</keyword>
<evidence type="ECO:0000313" key="3">
    <source>
        <dbReference type="EMBL" id="SFE09468.1"/>
    </source>
</evidence>
<keyword evidence="2" id="KW-0472">Membrane</keyword>
<evidence type="ECO:0000256" key="1">
    <source>
        <dbReference type="SAM" id="MobiDB-lite"/>
    </source>
</evidence>
<keyword evidence="2" id="KW-0812">Transmembrane</keyword>
<sequence>MPEWTTFGKEERCHRGAMTSGGVLAVVLVLLGLGYLSVATLVVTLRGGRGPGAPPASHAAVDPAGFPVLPAARGVIEPRRTARRPATARIAAAVRAARDGRTTLRTSSGAGRRPVPGGGRTSAGLPRP</sequence>
<feature type="transmembrane region" description="Helical" evidence="2">
    <location>
        <begin position="20"/>
        <end position="43"/>
    </location>
</feature>
<proteinExistence type="predicted"/>
<evidence type="ECO:0000313" key="4">
    <source>
        <dbReference type="Proteomes" id="UP000198589"/>
    </source>
</evidence>
<reference evidence="4" key="1">
    <citation type="submission" date="2016-10" db="EMBL/GenBank/DDBJ databases">
        <authorList>
            <person name="Varghese N."/>
            <person name="Submissions S."/>
        </authorList>
    </citation>
    <scope>NUCLEOTIDE SEQUENCE [LARGE SCALE GENOMIC DNA]</scope>
    <source>
        <strain evidence="4">DSM 46838</strain>
    </source>
</reference>
<dbReference type="STRING" id="1798228.SAMN05216574_102141"/>
<dbReference type="EMBL" id="FOND01000002">
    <property type="protein sequence ID" value="SFE09468.1"/>
    <property type="molecule type" value="Genomic_DNA"/>
</dbReference>
<evidence type="ECO:0000256" key="2">
    <source>
        <dbReference type="SAM" id="Phobius"/>
    </source>
</evidence>
<dbReference type="Proteomes" id="UP000198589">
    <property type="component" value="Unassembled WGS sequence"/>
</dbReference>
<feature type="region of interest" description="Disordered" evidence="1">
    <location>
        <begin position="95"/>
        <end position="128"/>
    </location>
</feature>
<gene>
    <name evidence="3" type="ORF">SAMN05216574_102141</name>
</gene>
<organism evidence="3 4">
    <name type="scientific">Blastococcus tunisiensis</name>
    <dbReference type="NCBI Taxonomy" id="1798228"/>
    <lineage>
        <taxon>Bacteria</taxon>
        <taxon>Bacillati</taxon>
        <taxon>Actinomycetota</taxon>
        <taxon>Actinomycetes</taxon>
        <taxon>Geodermatophilales</taxon>
        <taxon>Geodermatophilaceae</taxon>
        <taxon>Blastococcus</taxon>
    </lineage>
</organism>
<protein>
    <submittedName>
        <fullName evidence="3">Uncharacterized protein</fullName>
    </submittedName>
</protein>
<name>A0A1I1XS58_9ACTN</name>